<dbReference type="SUPFAM" id="SSF56784">
    <property type="entry name" value="HAD-like"/>
    <property type="match status" value="1"/>
</dbReference>
<gene>
    <name evidence="1" type="ORF">A2151_09350</name>
</gene>
<dbReference type="InterPro" id="IPR023214">
    <property type="entry name" value="HAD_sf"/>
</dbReference>
<dbReference type="NCBIfam" id="TIGR01509">
    <property type="entry name" value="HAD-SF-IA-v3"/>
    <property type="match status" value="1"/>
</dbReference>
<evidence type="ECO:0000313" key="2">
    <source>
        <dbReference type="Proteomes" id="UP000178885"/>
    </source>
</evidence>
<dbReference type="NCBIfam" id="NF011564">
    <property type="entry name" value="PRK14988.1"/>
    <property type="match status" value="1"/>
</dbReference>
<organism evidence="1 2">
    <name type="scientific">Candidatus Muproteobacteria bacterium RBG_16_65_34</name>
    <dbReference type="NCBI Taxonomy" id="1817760"/>
    <lineage>
        <taxon>Bacteria</taxon>
        <taxon>Pseudomonadati</taxon>
        <taxon>Pseudomonadota</taxon>
        <taxon>Candidatus Muproteobacteria</taxon>
    </lineage>
</organism>
<comment type="caution">
    <text evidence="1">The sequence shown here is derived from an EMBL/GenBank/DDBJ whole genome shotgun (WGS) entry which is preliminary data.</text>
</comment>
<proteinExistence type="predicted"/>
<dbReference type="Pfam" id="PF00702">
    <property type="entry name" value="Hydrolase"/>
    <property type="match status" value="1"/>
</dbReference>
<dbReference type="PANTHER" id="PTHR43434:SF3">
    <property type="entry name" value="GMP_IMP NUCLEOTIDASE YRFG"/>
    <property type="match status" value="1"/>
</dbReference>
<dbReference type="Proteomes" id="UP000178885">
    <property type="component" value="Unassembled WGS sequence"/>
</dbReference>
<dbReference type="Gene3D" id="3.40.50.1000">
    <property type="entry name" value="HAD superfamily/HAD-like"/>
    <property type="match status" value="1"/>
</dbReference>
<dbReference type="InterPro" id="IPR050155">
    <property type="entry name" value="HAD-like_hydrolase_sf"/>
</dbReference>
<dbReference type="GO" id="GO:0006281">
    <property type="term" value="P:DNA repair"/>
    <property type="evidence" value="ECO:0007669"/>
    <property type="project" value="TreeGrafter"/>
</dbReference>
<dbReference type="AlphaFoldDB" id="A0A1F6TQF0"/>
<accession>A0A1F6TQF0</accession>
<dbReference type="SFLD" id="SFLDG01129">
    <property type="entry name" value="C1.5:_HAD__Beta-PGM__Phosphata"/>
    <property type="match status" value="1"/>
</dbReference>
<dbReference type="SFLD" id="SFLDS00003">
    <property type="entry name" value="Haloacid_Dehalogenase"/>
    <property type="match status" value="1"/>
</dbReference>
<protein>
    <submittedName>
        <fullName evidence="1">Haloacid dehalogenase</fullName>
    </submittedName>
</protein>
<dbReference type="EMBL" id="MFSU01000058">
    <property type="protein sequence ID" value="OGI47343.1"/>
    <property type="molecule type" value="Genomic_DNA"/>
</dbReference>
<sequence length="216" mass="24964">MIAWNEVETLLLDMDGTLLDLHYDNHFWLEHVPKRYAEARGLALAAAKDELLARYKRAEGTLDWYCVDYWSRELGLDIPQLKEEVDHLIAVHPHVLDFLDAVKATGKRVMLVTNAHGKAIELKFRRTRLGEHFDTVVCAHDLGQPKEQAGFWERMQQVQPFDKETALLIDDSLPVLRSARGYGIRELLAVYRPDSKLPEKDVGEFRAIRSFREIMP</sequence>
<dbReference type="InterPro" id="IPR006439">
    <property type="entry name" value="HAD-SF_hydro_IA"/>
</dbReference>
<name>A0A1F6TQF0_9PROT</name>
<dbReference type="STRING" id="1817760.A2151_09350"/>
<reference evidence="1 2" key="1">
    <citation type="journal article" date="2016" name="Nat. Commun.">
        <title>Thousands of microbial genomes shed light on interconnected biogeochemical processes in an aquifer system.</title>
        <authorList>
            <person name="Anantharaman K."/>
            <person name="Brown C.T."/>
            <person name="Hug L.A."/>
            <person name="Sharon I."/>
            <person name="Castelle C.J."/>
            <person name="Probst A.J."/>
            <person name="Thomas B.C."/>
            <person name="Singh A."/>
            <person name="Wilkins M.J."/>
            <person name="Karaoz U."/>
            <person name="Brodie E.L."/>
            <person name="Williams K.H."/>
            <person name="Hubbard S.S."/>
            <person name="Banfield J.F."/>
        </authorList>
    </citation>
    <scope>NUCLEOTIDE SEQUENCE [LARGE SCALE GENOMIC DNA]</scope>
</reference>
<dbReference type="InterPro" id="IPR036412">
    <property type="entry name" value="HAD-like_sf"/>
</dbReference>
<dbReference type="GO" id="GO:0005829">
    <property type="term" value="C:cytosol"/>
    <property type="evidence" value="ECO:0007669"/>
    <property type="project" value="TreeGrafter"/>
</dbReference>
<dbReference type="GO" id="GO:0008967">
    <property type="term" value="F:phosphoglycolate phosphatase activity"/>
    <property type="evidence" value="ECO:0007669"/>
    <property type="project" value="TreeGrafter"/>
</dbReference>
<dbReference type="PANTHER" id="PTHR43434">
    <property type="entry name" value="PHOSPHOGLYCOLATE PHOSPHATASE"/>
    <property type="match status" value="1"/>
</dbReference>
<evidence type="ECO:0000313" key="1">
    <source>
        <dbReference type="EMBL" id="OGI47343.1"/>
    </source>
</evidence>